<comment type="catalytic activity">
    <reaction evidence="11">
        <text>ATP + H2O = ADP + phosphate + H(+)</text>
        <dbReference type="Rhea" id="RHEA:13065"/>
        <dbReference type="ChEBI" id="CHEBI:15377"/>
        <dbReference type="ChEBI" id="CHEBI:15378"/>
        <dbReference type="ChEBI" id="CHEBI:30616"/>
        <dbReference type="ChEBI" id="CHEBI:43474"/>
        <dbReference type="ChEBI" id="CHEBI:456216"/>
        <dbReference type="EC" id="3.6.4.12"/>
    </reaction>
</comment>
<dbReference type="Gene3D" id="1.10.10.10">
    <property type="entry name" value="Winged helix-like DNA-binding domain superfamily/Winged helix DNA-binding domain"/>
    <property type="match status" value="1"/>
</dbReference>
<feature type="domain" description="MCM C-terminal AAA(+) ATPase" evidence="13">
    <location>
        <begin position="510"/>
        <end position="720"/>
    </location>
</feature>
<dbReference type="GO" id="GO:1902975">
    <property type="term" value="P:mitotic DNA replication initiation"/>
    <property type="evidence" value="ECO:0007669"/>
    <property type="project" value="TreeGrafter"/>
</dbReference>
<evidence type="ECO:0000256" key="8">
    <source>
        <dbReference type="ARBA" id="ARBA00023125"/>
    </source>
</evidence>
<dbReference type="InterPro" id="IPR018525">
    <property type="entry name" value="MCM_CS"/>
</dbReference>
<evidence type="ECO:0000256" key="6">
    <source>
        <dbReference type="ARBA" id="ARBA00022806"/>
    </source>
</evidence>
<feature type="compositionally biased region" description="Low complexity" evidence="12">
    <location>
        <begin position="41"/>
        <end position="61"/>
    </location>
</feature>
<keyword evidence="5 11" id="KW-0378">Hydrolase</keyword>
<comment type="subcellular location">
    <subcellularLocation>
        <location evidence="1">Nucleus</location>
    </subcellularLocation>
</comment>
<comment type="similarity">
    <text evidence="2 10">Belongs to the MCM family.</text>
</comment>
<evidence type="ECO:0000256" key="5">
    <source>
        <dbReference type="ARBA" id="ARBA00022801"/>
    </source>
</evidence>
<dbReference type="Proteomes" id="UP001165289">
    <property type="component" value="Unassembled WGS sequence"/>
</dbReference>
<keyword evidence="9 11" id="KW-0539">Nucleus</keyword>
<dbReference type="InterPro" id="IPR036388">
    <property type="entry name" value="WH-like_DNA-bd_sf"/>
</dbReference>
<proteinExistence type="inferred from homology"/>
<dbReference type="CDD" id="cd17755">
    <property type="entry name" value="MCM4"/>
    <property type="match status" value="1"/>
</dbReference>
<name>A0AAV7JAY6_9METZ</name>
<evidence type="ECO:0000256" key="11">
    <source>
        <dbReference type="RuleBase" id="RU368062"/>
    </source>
</evidence>
<dbReference type="Pfam" id="PF14551">
    <property type="entry name" value="MCM_N"/>
    <property type="match status" value="1"/>
</dbReference>
<dbReference type="InterPro" id="IPR033762">
    <property type="entry name" value="MCM_OB"/>
</dbReference>
<dbReference type="FunFam" id="3.30.1640.10:FF:000001">
    <property type="entry name" value="DNA helicase"/>
    <property type="match status" value="1"/>
</dbReference>
<gene>
    <name evidence="14" type="ORF">LOD99_13127</name>
</gene>
<dbReference type="InterPro" id="IPR012340">
    <property type="entry name" value="NA-bd_OB-fold"/>
</dbReference>
<dbReference type="GO" id="GO:0005634">
    <property type="term" value="C:nucleus"/>
    <property type="evidence" value="ECO:0007669"/>
    <property type="project" value="UniProtKB-SubCell"/>
</dbReference>
<dbReference type="Pfam" id="PF17207">
    <property type="entry name" value="MCM_OB"/>
    <property type="match status" value="1"/>
</dbReference>
<dbReference type="EC" id="3.6.4.12" evidence="11"/>
<evidence type="ECO:0000313" key="14">
    <source>
        <dbReference type="EMBL" id="KAI6645868.1"/>
    </source>
</evidence>
<reference evidence="14 15" key="1">
    <citation type="journal article" date="2023" name="BMC Biol.">
        <title>The compact genome of the sponge Oopsacas minuta (Hexactinellida) is lacking key metazoan core genes.</title>
        <authorList>
            <person name="Santini S."/>
            <person name="Schenkelaars Q."/>
            <person name="Jourda C."/>
            <person name="Duchesne M."/>
            <person name="Belahbib H."/>
            <person name="Rocher C."/>
            <person name="Selva M."/>
            <person name="Riesgo A."/>
            <person name="Vervoort M."/>
            <person name="Leys S.P."/>
            <person name="Kodjabachian L."/>
            <person name="Le Bivic A."/>
            <person name="Borchiellini C."/>
            <person name="Claverie J.M."/>
            <person name="Renard E."/>
        </authorList>
    </citation>
    <scope>NUCLEOTIDE SEQUENCE [LARGE SCALE GENOMIC DNA]</scope>
    <source>
        <strain evidence="14">SPO-2</strain>
    </source>
</reference>
<dbReference type="AlphaFoldDB" id="A0AAV7JAY6"/>
<evidence type="ECO:0000256" key="12">
    <source>
        <dbReference type="SAM" id="MobiDB-lite"/>
    </source>
</evidence>
<dbReference type="Gene3D" id="3.30.1640.10">
    <property type="entry name" value="mini-chromosome maintenance (MCM) complex, chain A, domain 1"/>
    <property type="match status" value="1"/>
</dbReference>
<feature type="region of interest" description="Disordered" evidence="12">
    <location>
        <begin position="1"/>
        <end position="100"/>
    </location>
</feature>
<keyword evidence="4 10" id="KW-0547">Nucleotide-binding</keyword>
<evidence type="ECO:0000256" key="10">
    <source>
        <dbReference type="RuleBase" id="RU004070"/>
    </source>
</evidence>
<keyword evidence="15" id="KW-1185">Reference proteome</keyword>
<evidence type="ECO:0000256" key="1">
    <source>
        <dbReference type="ARBA" id="ARBA00004123"/>
    </source>
</evidence>
<dbReference type="GO" id="GO:0042555">
    <property type="term" value="C:MCM complex"/>
    <property type="evidence" value="ECO:0007669"/>
    <property type="project" value="UniProtKB-UniRule"/>
</dbReference>
<dbReference type="Gene3D" id="3.40.50.300">
    <property type="entry name" value="P-loop containing nucleotide triphosphate hydrolases"/>
    <property type="match status" value="1"/>
</dbReference>
<dbReference type="FunFam" id="3.40.50.300:FF:000217">
    <property type="entry name" value="DNA helicase"/>
    <property type="match status" value="1"/>
</dbReference>
<evidence type="ECO:0000256" key="2">
    <source>
        <dbReference type="ARBA" id="ARBA00008010"/>
    </source>
</evidence>
<dbReference type="PANTHER" id="PTHR11630:SF66">
    <property type="entry name" value="DNA REPLICATION LICENSING FACTOR MCM4"/>
    <property type="match status" value="1"/>
</dbReference>
<dbReference type="PROSITE" id="PS00847">
    <property type="entry name" value="MCM_1"/>
    <property type="match status" value="1"/>
</dbReference>
<dbReference type="InterPro" id="IPR027925">
    <property type="entry name" value="MCM_N"/>
</dbReference>
<keyword evidence="6 11" id="KW-0347">Helicase</keyword>
<dbReference type="GO" id="GO:0006271">
    <property type="term" value="P:DNA strand elongation involved in DNA replication"/>
    <property type="evidence" value="ECO:0007669"/>
    <property type="project" value="TreeGrafter"/>
</dbReference>
<dbReference type="InterPro" id="IPR031327">
    <property type="entry name" value="MCM"/>
</dbReference>
<evidence type="ECO:0000256" key="7">
    <source>
        <dbReference type="ARBA" id="ARBA00022840"/>
    </source>
</evidence>
<comment type="caution">
    <text evidence="14">The sequence shown here is derived from an EMBL/GenBank/DDBJ whole genome shotgun (WGS) entry which is preliminary data.</text>
</comment>
<evidence type="ECO:0000313" key="15">
    <source>
        <dbReference type="Proteomes" id="UP001165289"/>
    </source>
</evidence>
<dbReference type="GO" id="GO:0003697">
    <property type="term" value="F:single-stranded DNA binding"/>
    <property type="evidence" value="ECO:0007669"/>
    <property type="project" value="TreeGrafter"/>
</dbReference>
<dbReference type="SMART" id="SM00350">
    <property type="entry name" value="MCM"/>
    <property type="match status" value="1"/>
</dbReference>
<keyword evidence="8 10" id="KW-0238">DNA-binding</keyword>
<dbReference type="GO" id="GO:0005524">
    <property type="term" value="F:ATP binding"/>
    <property type="evidence" value="ECO:0007669"/>
    <property type="project" value="UniProtKB-UniRule"/>
</dbReference>
<dbReference type="Gene3D" id="2.40.50.140">
    <property type="entry name" value="Nucleic acid-binding proteins"/>
    <property type="match status" value="1"/>
</dbReference>
<dbReference type="InterPro" id="IPR001208">
    <property type="entry name" value="MCM_dom"/>
</dbReference>
<dbReference type="FunFam" id="2.20.28.10:FF:000003">
    <property type="entry name" value="DNA helicase"/>
    <property type="match status" value="1"/>
</dbReference>
<accession>A0AAV7JAY6</accession>
<comment type="function">
    <text evidence="11">Acts as component of the MCM2-7 complex (MCM complex) which is the replicative helicase essential for 'once per cell cycle' DNA replication initiation and elongation in eukaryotic cells. The active ATPase sites in the MCM2-7 ring are formed through the interaction surfaces of two neighboring subunits such that a critical structure of a conserved arginine finger motif is provided in trans relative to the ATP-binding site of the Walker A box of the adjacent subunit. The six ATPase active sites, however, are likely to contribute differentially to the complex helicase activity.</text>
</comment>
<feature type="compositionally biased region" description="Low complexity" evidence="12">
    <location>
        <begin position="1"/>
        <end position="28"/>
    </location>
</feature>
<dbReference type="Pfam" id="PF17855">
    <property type="entry name" value="MCM_lid"/>
    <property type="match status" value="1"/>
</dbReference>
<dbReference type="GO" id="GO:0016787">
    <property type="term" value="F:hydrolase activity"/>
    <property type="evidence" value="ECO:0007669"/>
    <property type="project" value="UniProtKB-KW"/>
</dbReference>
<dbReference type="PROSITE" id="PS50051">
    <property type="entry name" value="MCM_2"/>
    <property type="match status" value="1"/>
</dbReference>
<keyword evidence="7 10" id="KW-0067">ATP-binding</keyword>
<evidence type="ECO:0000256" key="4">
    <source>
        <dbReference type="ARBA" id="ARBA00022741"/>
    </source>
</evidence>
<dbReference type="PRINTS" id="PR01657">
    <property type="entry name" value="MCMFAMILY"/>
</dbReference>
<dbReference type="EMBL" id="JAKMXF010000365">
    <property type="protein sequence ID" value="KAI6645868.1"/>
    <property type="molecule type" value="Genomic_DNA"/>
</dbReference>
<dbReference type="PANTHER" id="PTHR11630">
    <property type="entry name" value="DNA REPLICATION LICENSING FACTOR MCM FAMILY MEMBER"/>
    <property type="match status" value="1"/>
</dbReference>
<dbReference type="GO" id="GO:0000727">
    <property type="term" value="P:double-strand break repair via break-induced replication"/>
    <property type="evidence" value="ECO:0007669"/>
    <property type="project" value="TreeGrafter"/>
</dbReference>
<comment type="subunit">
    <text evidence="11">Component of the MCM2-7 complex.</text>
</comment>
<dbReference type="Gene3D" id="2.20.28.10">
    <property type="match status" value="1"/>
</dbReference>
<protein>
    <recommendedName>
        <fullName evidence="11">DNA replication licensing factor MCM4</fullName>
        <ecNumber evidence="11">3.6.4.12</ecNumber>
    </recommendedName>
</protein>
<dbReference type="Pfam" id="PF00493">
    <property type="entry name" value="MCM"/>
    <property type="match status" value="1"/>
</dbReference>
<dbReference type="GO" id="GO:0017116">
    <property type="term" value="F:single-stranded DNA helicase activity"/>
    <property type="evidence" value="ECO:0007669"/>
    <property type="project" value="TreeGrafter"/>
</dbReference>
<dbReference type="InterPro" id="IPR027417">
    <property type="entry name" value="P-loop_NTPase"/>
</dbReference>
<dbReference type="SUPFAM" id="SSF52540">
    <property type="entry name" value="P-loop containing nucleoside triphosphate hydrolases"/>
    <property type="match status" value="1"/>
</dbReference>
<evidence type="ECO:0000259" key="13">
    <source>
        <dbReference type="PROSITE" id="PS50051"/>
    </source>
</evidence>
<evidence type="ECO:0000256" key="3">
    <source>
        <dbReference type="ARBA" id="ARBA00022705"/>
    </source>
</evidence>
<evidence type="ECO:0000256" key="9">
    <source>
        <dbReference type="ARBA" id="ARBA00023242"/>
    </source>
</evidence>
<dbReference type="InterPro" id="IPR008047">
    <property type="entry name" value="MCM_4"/>
</dbReference>
<dbReference type="SUPFAM" id="SSF50249">
    <property type="entry name" value="Nucleic acid-binding proteins"/>
    <property type="match status" value="1"/>
</dbReference>
<sequence length="917" mass="103036">MSSRSTRSSSKSPSPLGTPGSTPTTSKLQPKRKRPRDSKSKFSPVQEEITSSLISEGISSELFTPDKDHFPGASPPSARRRTDDHHVEQSSPLPHISTSPKSALLGIGEFSSPLAYPHPQTGLVRAIKDMEISSPLSYFSEGLGLTPRRSGIGGTPLRPRGDIQSESRMRTVTIGDTSSQADVRSETAQIHSVIWGTDVNIQETKDSFKSFINSFQTVNNEMIRIDGDNGPYYLQKLEEIQVLEDPFLNINCDHLSAHNHNLYLQLVRYPQEVIPAFDLSANELFFHLYPDSELEHQIQVRPYNVDKTRNMRLLNPEDIDQLITVSGMIIRTSTIIPEMRQAYFECHICQKGMTGLVERGRVTEPSVCPGCQTLHSMQLIHNRSIFSDKQMLKLQESPDDMPPGQTPHTIALYAHNDLVDTVQPGDKLAVTGIYRAAPLRVNPRTRNLRSVYKTYVDVIHFRRSDTKRLHGMDTEENMAPSSDPNSVRHGPVLTAERVAELKHLSQSPDIYERLSRALAPSIFENQDIKKGILLQLFGGTKKDDLFKEAGRGQFRADINILLCGDPGTSKSQLLQYVHRLMPRSQYTSGKGSSAVGLTAYVTKDPETRQLVLQTGALALSDNGVCCIDEFDKMTDSTRSILHEVMEQQTLSIAKAGIICSINARTSILAAANPRMSTWDSRLTTVENIQLPHTLISRFDLIFLMLDPQDELFDRRLAQHLVSLYNISDTDSFETEDVDMHILRDYIAYARAYIQPKLIEEAGQSLIQAYVDMRKVGSSRGAVTAYPRQLESLIRLSESHARMRFTQTVELHDVEEAKRLHREALKQSAMDPKTGIIDISILTTGISASERSRKADLAREVFKLLQKMEGKTQTISKILTHFQDKTQKQITEKQLDDALKLLRDEEKIMILGKQIRIS</sequence>
<dbReference type="SMART" id="SM00382">
    <property type="entry name" value="AAA"/>
    <property type="match status" value="1"/>
</dbReference>
<keyword evidence="3 11" id="KW-0235">DNA replication</keyword>
<dbReference type="InterPro" id="IPR003593">
    <property type="entry name" value="AAA+_ATPase"/>
</dbReference>
<feature type="compositionally biased region" description="Polar residues" evidence="12">
    <location>
        <begin position="89"/>
        <end position="100"/>
    </location>
</feature>
<organism evidence="14 15">
    <name type="scientific">Oopsacas minuta</name>
    <dbReference type="NCBI Taxonomy" id="111878"/>
    <lineage>
        <taxon>Eukaryota</taxon>
        <taxon>Metazoa</taxon>
        <taxon>Porifera</taxon>
        <taxon>Hexactinellida</taxon>
        <taxon>Hexasterophora</taxon>
        <taxon>Lyssacinosida</taxon>
        <taxon>Leucopsacidae</taxon>
        <taxon>Oopsacas</taxon>
    </lineage>
</organism>
<dbReference type="PRINTS" id="PR01660">
    <property type="entry name" value="MCMPROTEIN4"/>
</dbReference>
<dbReference type="Pfam" id="PF21128">
    <property type="entry name" value="WHD_MCM4"/>
    <property type="match status" value="1"/>
</dbReference>
<dbReference type="InterPro" id="IPR041562">
    <property type="entry name" value="MCM_lid"/>
</dbReference>